<accession>A0A4Q0MMX1</accession>
<reference evidence="1 2" key="1">
    <citation type="submission" date="2018-12" db="EMBL/GenBank/DDBJ databases">
        <title>bacterium Hansschlegelia zhihuaiae S113.</title>
        <authorList>
            <person name="He J."/>
        </authorList>
    </citation>
    <scope>NUCLEOTIDE SEQUENCE [LARGE SCALE GENOMIC DNA]</scope>
    <source>
        <strain evidence="1 2">S 113</strain>
    </source>
</reference>
<evidence type="ECO:0000313" key="2">
    <source>
        <dbReference type="Proteomes" id="UP000289708"/>
    </source>
</evidence>
<dbReference type="AlphaFoldDB" id="A0A4Q0MMX1"/>
<name>A0A4Q0MMX1_9HYPH</name>
<proteinExistence type="predicted"/>
<keyword evidence="2" id="KW-1185">Reference proteome</keyword>
<dbReference type="EMBL" id="RYFI01000002">
    <property type="protein sequence ID" value="RXF75084.1"/>
    <property type="molecule type" value="Genomic_DNA"/>
</dbReference>
<dbReference type="Proteomes" id="UP000289708">
    <property type="component" value="Unassembled WGS sequence"/>
</dbReference>
<protein>
    <submittedName>
        <fullName evidence="1">Uncharacterized protein</fullName>
    </submittedName>
</protein>
<evidence type="ECO:0000313" key="1">
    <source>
        <dbReference type="EMBL" id="RXF75084.1"/>
    </source>
</evidence>
<comment type="caution">
    <text evidence="1">The sequence shown here is derived from an EMBL/GenBank/DDBJ whole genome shotgun (WGS) entry which is preliminary data.</text>
</comment>
<sequence length="142" mass="16379">MAAIWRPSLPQYAARPGYKVAIGDTRLVGSTESGGDNSRRRSTRRVDVHTFQMFFDDHQREEFLRFWEYDVGGGNLDFWFPAQPHERYWADPTDGKALTDETGLGIAFREWWLVQFVKRQAPPSFDLRGLDWVASIAIGRIA</sequence>
<gene>
    <name evidence="1" type="ORF">EK403_03280</name>
</gene>
<dbReference type="RefSeq" id="WP_128776074.1">
    <property type="nucleotide sequence ID" value="NZ_RYFI01000002.1"/>
</dbReference>
<dbReference type="OrthoDB" id="8454201at2"/>
<organism evidence="1 2">
    <name type="scientific">Hansschlegelia zhihuaiae</name>
    <dbReference type="NCBI Taxonomy" id="405005"/>
    <lineage>
        <taxon>Bacteria</taxon>
        <taxon>Pseudomonadati</taxon>
        <taxon>Pseudomonadota</taxon>
        <taxon>Alphaproteobacteria</taxon>
        <taxon>Hyphomicrobiales</taxon>
        <taxon>Methylopilaceae</taxon>
        <taxon>Hansschlegelia</taxon>
    </lineage>
</organism>